<proteinExistence type="predicted"/>
<dbReference type="Proteomes" id="UP000192775">
    <property type="component" value="Chromosome"/>
</dbReference>
<name>A0A1X9LP70_9MICO</name>
<dbReference type="EMBL" id="CP020715">
    <property type="protein sequence ID" value="ARJ06963.1"/>
    <property type="molecule type" value="Genomic_DNA"/>
</dbReference>
<dbReference type="InterPro" id="IPR001387">
    <property type="entry name" value="Cro/C1-type_HTH"/>
</dbReference>
<dbReference type="InterPro" id="IPR010982">
    <property type="entry name" value="Lambda_DNA-bd_dom_sf"/>
</dbReference>
<dbReference type="SMART" id="SM00530">
    <property type="entry name" value="HTH_XRE"/>
    <property type="match status" value="1"/>
</dbReference>
<dbReference type="AlphaFoldDB" id="A0A1X9LP70"/>
<evidence type="ECO:0000313" key="1">
    <source>
        <dbReference type="EMBL" id="ARJ06963.1"/>
    </source>
</evidence>
<reference evidence="1 2" key="1">
    <citation type="submission" date="2017-04" db="EMBL/GenBank/DDBJ databases">
        <authorList>
            <person name="Afonso C.L."/>
            <person name="Miller P.J."/>
            <person name="Scott M.A."/>
            <person name="Spackman E."/>
            <person name="Goraichik I."/>
            <person name="Dimitrov K.M."/>
            <person name="Suarez D.L."/>
            <person name="Swayne D.E."/>
        </authorList>
    </citation>
    <scope>NUCLEOTIDE SEQUENCE [LARGE SCALE GENOMIC DNA]</scope>
    <source>
        <strain evidence="2">XA(T)</strain>
    </source>
</reference>
<dbReference type="KEGG" id="cphy:B5808_18315"/>
<accession>A0A1X9LP70</accession>
<keyword evidence="2" id="KW-1185">Reference proteome</keyword>
<sequence>MRTAEELGAEVRARRRELGLTQQELAARAHVTRQWIARLEHGHERAELDPLLRTIFQLEMELRVEPAAVEDDLDDYVRSFARAEE</sequence>
<dbReference type="Pfam" id="PF13560">
    <property type="entry name" value="HTH_31"/>
    <property type="match status" value="1"/>
</dbReference>
<dbReference type="STRING" id="1619308.B5808_18315"/>
<dbReference type="GO" id="GO:0003677">
    <property type="term" value="F:DNA binding"/>
    <property type="evidence" value="ECO:0007669"/>
    <property type="project" value="InterPro"/>
</dbReference>
<protein>
    <submittedName>
        <fullName evidence="1">Uncharacterized protein</fullName>
    </submittedName>
</protein>
<dbReference type="RefSeq" id="WP_085021101.1">
    <property type="nucleotide sequence ID" value="NZ_BMHD01000001.1"/>
</dbReference>
<evidence type="ECO:0000313" key="2">
    <source>
        <dbReference type="Proteomes" id="UP000192775"/>
    </source>
</evidence>
<dbReference type="Gene3D" id="1.10.260.40">
    <property type="entry name" value="lambda repressor-like DNA-binding domains"/>
    <property type="match status" value="1"/>
</dbReference>
<organism evidence="1 2">
    <name type="scientific">Cnuibacter physcomitrellae</name>
    <dbReference type="NCBI Taxonomy" id="1619308"/>
    <lineage>
        <taxon>Bacteria</taxon>
        <taxon>Bacillati</taxon>
        <taxon>Actinomycetota</taxon>
        <taxon>Actinomycetes</taxon>
        <taxon>Micrococcales</taxon>
        <taxon>Microbacteriaceae</taxon>
        <taxon>Cnuibacter</taxon>
    </lineage>
</organism>
<dbReference type="SUPFAM" id="SSF47413">
    <property type="entry name" value="lambda repressor-like DNA-binding domains"/>
    <property type="match status" value="1"/>
</dbReference>
<gene>
    <name evidence="1" type="ORF">B5808_18315</name>
</gene>
<dbReference type="PROSITE" id="PS50943">
    <property type="entry name" value="HTH_CROC1"/>
    <property type="match status" value="1"/>
</dbReference>
<dbReference type="CDD" id="cd00093">
    <property type="entry name" value="HTH_XRE"/>
    <property type="match status" value="1"/>
</dbReference>